<evidence type="ECO:0000313" key="4">
    <source>
        <dbReference type="Proteomes" id="UP001221757"/>
    </source>
</evidence>
<comment type="caution">
    <text evidence="3">The sequence shown here is derived from an EMBL/GenBank/DDBJ whole genome shotgun (WGS) entry which is preliminary data.</text>
</comment>
<feature type="signal peptide" evidence="2">
    <location>
        <begin position="1"/>
        <end position="21"/>
    </location>
</feature>
<reference evidence="3" key="1">
    <citation type="submission" date="2023-03" db="EMBL/GenBank/DDBJ databases">
        <title>Massive genome expansion in bonnet fungi (Mycena s.s.) driven by repeated elements and novel gene families across ecological guilds.</title>
        <authorList>
            <consortium name="Lawrence Berkeley National Laboratory"/>
            <person name="Harder C.B."/>
            <person name="Miyauchi S."/>
            <person name="Viragh M."/>
            <person name="Kuo A."/>
            <person name="Thoen E."/>
            <person name="Andreopoulos B."/>
            <person name="Lu D."/>
            <person name="Skrede I."/>
            <person name="Drula E."/>
            <person name="Henrissat B."/>
            <person name="Morin E."/>
            <person name="Kohler A."/>
            <person name="Barry K."/>
            <person name="LaButti K."/>
            <person name="Morin E."/>
            <person name="Salamov A."/>
            <person name="Lipzen A."/>
            <person name="Mereny Z."/>
            <person name="Hegedus B."/>
            <person name="Baldrian P."/>
            <person name="Stursova M."/>
            <person name="Weitz H."/>
            <person name="Taylor A."/>
            <person name="Grigoriev I.V."/>
            <person name="Nagy L.G."/>
            <person name="Martin F."/>
            <person name="Kauserud H."/>
        </authorList>
    </citation>
    <scope>NUCLEOTIDE SEQUENCE</scope>
    <source>
        <strain evidence="3">CBHHK067</strain>
    </source>
</reference>
<sequence>MLHVALSLEDLAIISVVLCLAADPHDAITTLLMGCAAASAFYRRNTSRLEVSWRIAKIFPTITIISLFSPPPSSPTKMCLLQPRYACLECPPTSRCAAFVASDTDLRTNTAVPRLVPATSSEGPPPAVSGGVGTRRVASALRTLPHNQIASSSSGPSIHRGPRRNFPSASNPFSANSILRVAMFPLVIPGIHEPAGYGTRLLKAQNDHMLDILNRLDRHHLVFDMTVLRNGCTSPVEFTTHLVAALAEHGLSLPSHPQPLDNVQAVQLTKQPFALLSPTRRNNILTFKAHPTINANTFGIEEFTKLGKKFKNPDPAPAAADKILIFLAHPHGDTTSPAPNHLGSPTICSTIIQSVKFDATEHL</sequence>
<dbReference type="EMBL" id="JARKIE010000073">
    <property type="protein sequence ID" value="KAJ7689262.1"/>
    <property type="molecule type" value="Genomic_DNA"/>
</dbReference>
<evidence type="ECO:0000256" key="1">
    <source>
        <dbReference type="SAM" id="MobiDB-lite"/>
    </source>
</evidence>
<feature type="region of interest" description="Disordered" evidence="1">
    <location>
        <begin position="143"/>
        <end position="169"/>
    </location>
</feature>
<evidence type="ECO:0000256" key="2">
    <source>
        <dbReference type="SAM" id="SignalP"/>
    </source>
</evidence>
<name>A0AAD7DDT6_MYCRO</name>
<gene>
    <name evidence="3" type="ORF">B0H17DRAFT_1202383</name>
</gene>
<accession>A0AAD7DDT6</accession>
<feature type="chain" id="PRO_5042169883" evidence="2">
    <location>
        <begin position="22"/>
        <end position="363"/>
    </location>
</feature>
<protein>
    <submittedName>
        <fullName evidence="3">Uncharacterized protein</fullName>
    </submittedName>
</protein>
<keyword evidence="2" id="KW-0732">Signal</keyword>
<dbReference type="AlphaFoldDB" id="A0AAD7DDT6"/>
<keyword evidence="4" id="KW-1185">Reference proteome</keyword>
<evidence type="ECO:0000313" key="3">
    <source>
        <dbReference type="EMBL" id="KAJ7689262.1"/>
    </source>
</evidence>
<organism evidence="3 4">
    <name type="scientific">Mycena rosella</name>
    <name type="common">Pink bonnet</name>
    <name type="synonym">Agaricus rosellus</name>
    <dbReference type="NCBI Taxonomy" id="1033263"/>
    <lineage>
        <taxon>Eukaryota</taxon>
        <taxon>Fungi</taxon>
        <taxon>Dikarya</taxon>
        <taxon>Basidiomycota</taxon>
        <taxon>Agaricomycotina</taxon>
        <taxon>Agaricomycetes</taxon>
        <taxon>Agaricomycetidae</taxon>
        <taxon>Agaricales</taxon>
        <taxon>Marasmiineae</taxon>
        <taxon>Mycenaceae</taxon>
        <taxon>Mycena</taxon>
    </lineage>
</organism>
<proteinExistence type="predicted"/>
<feature type="compositionally biased region" description="Polar residues" evidence="1">
    <location>
        <begin position="145"/>
        <end position="156"/>
    </location>
</feature>
<dbReference type="Proteomes" id="UP001221757">
    <property type="component" value="Unassembled WGS sequence"/>
</dbReference>